<comment type="subcellular location">
    <subcellularLocation>
        <location evidence="1">Membrane</location>
        <topology evidence="1">Multi-pass membrane protein</topology>
    </subcellularLocation>
</comment>
<evidence type="ECO:0000256" key="2">
    <source>
        <dbReference type="ARBA" id="ARBA00022692"/>
    </source>
</evidence>
<evidence type="ECO:0000256" key="1">
    <source>
        <dbReference type="ARBA" id="ARBA00004141"/>
    </source>
</evidence>
<keyword evidence="3 5" id="KW-1133">Transmembrane helix</keyword>
<dbReference type="EMBL" id="PZBZ01000012">
    <property type="protein sequence ID" value="PTG15947.1"/>
    <property type="molecule type" value="Genomic_DNA"/>
</dbReference>
<proteinExistence type="predicted"/>
<name>A0AAE5W8Z1_STACR</name>
<evidence type="ECO:0000256" key="3">
    <source>
        <dbReference type="ARBA" id="ARBA00022989"/>
    </source>
</evidence>
<dbReference type="EMBL" id="JAVGJF010000030">
    <property type="protein sequence ID" value="MDQ7175554.1"/>
    <property type="molecule type" value="Genomic_DNA"/>
</dbReference>
<feature type="transmembrane region" description="Helical" evidence="5">
    <location>
        <begin position="90"/>
        <end position="117"/>
    </location>
</feature>
<dbReference type="AlphaFoldDB" id="A0AAE5W8Z1"/>
<reference evidence="6 9" key="3">
    <citation type="submission" date="2023-08" db="EMBL/GenBank/DDBJ databases">
        <title>Whole genome sequencing of Staphylococcus chromogenes NNSch 2386.</title>
        <authorList>
            <person name="Kropotov V.S."/>
            <person name="Boriskina E.V."/>
            <person name="Gordinskaya N.A."/>
            <person name="Shkurkina I.S."/>
            <person name="Kryazhev D.V."/>
            <person name="Alekseeva A.E."/>
            <person name="Makhova M.A."/>
        </authorList>
    </citation>
    <scope>NUCLEOTIDE SEQUENCE [LARGE SCALE GENOMIC DNA]</scope>
    <source>
        <strain evidence="6 9">NNSch 2386</strain>
    </source>
</reference>
<dbReference type="PANTHER" id="PTHR39157:SF1">
    <property type="entry name" value="DOXX FAMILY PROTEIN"/>
    <property type="match status" value="1"/>
</dbReference>
<reference evidence="7" key="2">
    <citation type="submission" date="2018-03" db="EMBL/GenBank/DDBJ databases">
        <authorList>
            <person name="Naushad S."/>
        </authorList>
    </citation>
    <scope>NUCLEOTIDE SEQUENCE</scope>
    <source>
        <strain evidence="7">SNUC 505</strain>
    </source>
</reference>
<accession>A0AAE5W8Z1</accession>
<feature type="transmembrane region" description="Helical" evidence="5">
    <location>
        <begin position="123"/>
        <end position="141"/>
    </location>
</feature>
<dbReference type="PANTHER" id="PTHR39157">
    <property type="entry name" value="INTEGRAL MEMBRANE PROTEIN-RELATED"/>
    <property type="match status" value="1"/>
</dbReference>
<gene>
    <name evidence="7" type="ORF">BU653_03230</name>
    <name evidence="6" type="ORF">RCF65_06090</name>
</gene>
<dbReference type="RefSeq" id="WP_103159132.1">
    <property type="nucleotide sequence ID" value="NZ_BMDK01000002.1"/>
</dbReference>
<organism evidence="7 8">
    <name type="scientific">Staphylococcus chromogenes</name>
    <name type="common">Staphylococcus hyicus subsp. chromogenes</name>
    <dbReference type="NCBI Taxonomy" id="46126"/>
    <lineage>
        <taxon>Bacteria</taxon>
        <taxon>Bacillati</taxon>
        <taxon>Bacillota</taxon>
        <taxon>Bacilli</taxon>
        <taxon>Bacillales</taxon>
        <taxon>Staphylococcaceae</taxon>
        <taxon>Staphylococcus</taxon>
    </lineage>
</organism>
<dbReference type="Proteomes" id="UP001240157">
    <property type="component" value="Unassembled WGS sequence"/>
</dbReference>
<evidence type="ECO:0000256" key="5">
    <source>
        <dbReference type="SAM" id="Phobius"/>
    </source>
</evidence>
<dbReference type="Proteomes" id="UP000242704">
    <property type="component" value="Unassembled WGS sequence"/>
</dbReference>
<feature type="transmembrane region" description="Helical" evidence="5">
    <location>
        <begin position="61"/>
        <end position="83"/>
    </location>
</feature>
<keyword evidence="4 5" id="KW-0472">Membrane</keyword>
<comment type="caution">
    <text evidence="7">The sequence shown here is derived from an EMBL/GenBank/DDBJ whole genome shotgun (WGS) entry which is preliminary data.</text>
</comment>
<feature type="transmembrane region" description="Helical" evidence="5">
    <location>
        <begin position="12"/>
        <end position="31"/>
    </location>
</feature>
<sequence>MIKWLQQSKIASVLLLLLRLYLGFGWFMSGIGKFLSGGFNAGGFLQNAIQHPVASESGVQYPIFTSFLEHIVLPMAPVINILIPILEVCIGLLLILGLFTPVGAFFGLLMNFMFLFAGTVSVNPLYILIGIFIFMGGYNSGRFGLDYFLKRLHGSKILQFFNYHPEYTHYNEKISVK</sequence>
<evidence type="ECO:0000313" key="8">
    <source>
        <dbReference type="Proteomes" id="UP000242704"/>
    </source>
</evidence>
<evidence type="ECO:0000313" key="9">
    <source>
        <dbReference type="Proteomes" id="UP001240157"/>
    </source>
</evidence>
<keyword evidence="2 5" id="KW-0812">Transmembrane</keyword>
<reference evidence="7 8" key="1">
    <citation type="journal article" date="2016" name="Front. Microbiol.">
        <title>Comprehensive Phylogenetic Analysis of Bovine Non-aureus Staphylococci Species Based on Whole-Genome Sequencing.</title>
        <authorList>
            <person name="Naushad S."/>
            <person name="Barkema H.W."/>
            <person name="Luby C."/>
            <person name="Condas L.A."/>
            <person name="Nobrega D.B."/>
            <person name="Carson D.A."/>
            <person name="De Buck J."/>
        </authorList>
    </citation>
    <scope>NUCLEOTIDE SEQUENCE [LARGE SCALE GENOMIC DNA]</scope>
    <source>
        <strain evidence="7 8">SNUC 505</strain>
    </source>
</reference>
<protein>
    <submittedName>
        <fullName evidence="7">DoxX family membrane protein</fullName>
    </submittedName>
</protein>
<evidence type="ECO:0000256" key="4">
    <source>
        <dbReference type="ARBA" id="ARBA00023136"/>
    </source>
</evidence>
<dbReference type="GO" id="GO:0016020">
    <property type="term" value="C:membrane"/>
    <property type="evidence" value="ECO:0007669"/>
    <property type="project" value="UniProtKB-SubCell"/>
</dbReference>
<dbReference type="InterPro" id="IPR032808">
    <property type="entry name" value="DoxX"/>
</dbReference>
<evidence type="ECO:0000313" key="7">
    <source>
        <dbReference type="EMBL" id="PTG15947.1"/>
    </source>
</evidence>
<dbReference type="Pfam" id="PF07681">
    <property type="entry name" value="DoxX"/>
    <property type="match status" value="1"/>
</dbReference>
<evidence type="ECO:0000313" key="6">
    <source>
        <dbReference type="EMBL" id="MDQ7175554.1"/>
    </source>
</evidence>